<keyword evidence="8" id="KW-0548">Nucleotidyltransferase</keyword>
<dbReference type="EMBL" id="CAADJG010000002">
    <property type="protein sequence ID" value="VFS73741.1"/>
    <property type="molecule type" value="Genomic_DNA"/>
</dbReference>
<dbReference type="Pfam" id="PF17158">
    <property type="entry name" value="MASE4"/>
    <property type="match status" value="1"/>
</dbReference>
<feature type="domain" description="GGDEF" evidence="7">
    <location>
        <begin position="319"/>
        <end position="449"/>
    </location>
</feature>
<dbReference type="GO" id="GO:0005886">
    <property type="term" value="C:plasma membrane"/>
    <property type="evidence" value="ECO:0007669"/>
    <property type="project" value="TreeGrafter"/>
</dbReference>
<feature type="transmembrane region" description="Helical" evidence="6">
    <location>
        <begin position="221"/>
        <end position="241"/>
    </location>
</feature>
<feature type="transmembrane region" description="Helical" evidence="6">
    <location>
        <begin position="40"/>
        <end position="62"/>
    </location>
</feature>
<evidence type="ECO:0000313" key="9">
    <source>
        <dbReference type="Proteomes" id="UP000332594"/>
    </source>
</evidence>
<keyword evidence="4" id="KW-0342">GTP-binding</keyword>
<feature type="transmembrane region" description="Helical" evidence="6">
    <location>
        <begin position="74"/>
        <end position="94"/>
    </location>
</feature>
<comment type="pathway">
    <text evidence="2">Purine metabolism; 3',5'-cyclic di-GMP biosynthesis.</text>
</comment>
<keyword evidence="6" id="KW-0472">Membrane</keyword>
<dbReference type="SMART" id="SM00267">
    <property type="entry name" value="GGDEF"/>
    <property type="match status" value="1"/>
</dbReference>
<evidence type="ECO:0000256" key="4">
    <source>
        <dbReference type="ARBA" id="ARBA00023134"/>
    </source>
</evidence>
<keyword evidence="8" id="KW-0808">Transferase</keyword>
<sequence length="451" mass="50888">MLINSRPLLNKVLLYLLICIIATGLIHLFASSLISRTSTASPVLLPVLTIFLLILHLTISCFMIMKYWCVRERLYLTAIACAFAGSALLMLGTLSGHTGWFLCSQGPMPNANDALIFFTFRNAMMVILFTIAIVLYRFRHSPRLTKRVHALILTGCLSFTILIITLSWLYSSNHPLLNIALVDNLSHQFSPLWHNFIGRILVASWLITLTLLIYISRLKNIFWYSGAFFCSAYIFTLLVLMPQSDMLYSWYHARTFEAISTLFMLFVLLCDVFTLYRHSNNKYLTSYQNSIRDPLTRLHNRSYFYDALNAQLTKASASQPLSVIVSDLDYFKRINDSYGHVQGDKVIQFTADVLQKNVRPQDVAARIGGEEFALLLVNTGPGDASAIAERIRLAVNERQDALPERMTISAGVFTAVDGSLSAEECVKRADTAMYEAKSGGRNRVVVWSEVK</sequence>
<dbReference type="InterPro" id="IPR000160">
    <property type="entry name" value="GGDEF_dom"/>
</dbReference>
<evidence type="ECO:0000256" key="5">
    <source>
        <dbReference type="ARBA" id="ARBA00034247"/>
    </source>
</evidence>
<dbReference type="RefSeq" id="WP_134526335.1">
    <property type="nucleotide sequence ID" value="NZ_BJNO01000017.1"/>
</dbReference>
<dbReference type="NCBIfam" id="TIGR00254">
    <property type="entry name" value="GGDEF"/>
    <property type="match status" value="1"/>
</dbReference>
<dbReference type="PROSITE" id="PS50887">
    <property type="entry name" value="GGDEF"/>
    <property type="match status" value="1"/>
</dbReference>
<feature type="transmembrane region" description="Helical" evidence="6">
    <location>
        <begin position="148"/>
        <end position="170"/>
    </location>
</feature>
<dbReference type="Pfam" id="PF00990">
    <property type="entry name" value="GGDEF"/>
    <property type="match status" value="1"/>
</dbReference>
<feature type="transmembrane region" description="Helical" evidence="6">
    <location>
        <begin position="114"/>
        <end position="136"/>
    </location>
</feature>
<dbReference type="InterPro" id="IPR043128">
    <property type="entry name" value="Rev_trsase/Diguanyl_cyclase"/>
</dbReference>
<proteinExistence type="predicted"/>
<dbReference type="EC" id="2.7.7.65" evidence="3"/>
<feature type="transmembrane region" description="Helical" evidence="6">
    <location>
        <begin position="12"/>
        <end position="34"/>
    </location>
</feature>
<dbReference type="InterPro" id="IPR033424">
    <property type="entry name" value="MASE4"/>
</dbReference>
<name>A0A485BLD0_RAOTE</name>
<dbReference type="AlphaFoldDB" id="A0A485BLD0"/>
<dbReference type="GO" id="GO:1902201">
    <property type="term" value="P:negative regulation of bacterial-type flagellum-dependent cell motility"/>
    <property type="evidence" value="ECO:0007669"/>
    <property type="project" value="TreeGrafter"/>
</dbReference>
<evidence type="ECO:0000256" key="6">
    <source>
        <dbReference type="SAM" id="Phobius"/>
    </source>
</evidence>
<dbReference type="GO" id="GO:0043709">
    <property type="term" value="P:cell adhesion involved in single-species biofilm formation"/>
    <property type="evidence" value="ECO:0007669"/>
    <property type="project" value="TreeGrafter"/>
</dbReference>
<dbReference type="CDD" id="cd01949">
    <property type="entry name" value="GGDEF"/>
    <property type="match status" value="1"/>
</dbReference>
<keyword evidence="6" id="KW-0812">Transmembrane</keyword>
<dbReference type="FunFam" id="3.30.70.270:FF:000001">
    <property type="entry name" value="Diguanylate cyclase domain protein"/>
    <property type="match status" value="1"/>
</dbReference>
<evidence type="ECO:0000256" key="1">
    <source>
        <dbReference type="ARBA" id="ARBA00001946"/>
    </source>
</evidence>
<organism evidence="8 9">
    <name type="scientific">Raoultella terrigena</name>
    <name type="common">Klebsiella terrigena</name>
    <dbReference type="NCBI Taxonomy" id="577"/>
    <lineage>
        <taxon>Bacteria</taxon>
        <taxon>Pseudomonadati</taxon>
        <taxon>Pseudomonadota</taxon>
        <taxon>Gammaproteobacteria</taxon>
        <taxon>Enterobacterales</taxon>
        <taxon>Enterobacteriaceae</taxon>
        <taxon>Klebsiella/Raoultella group</taxon>
        <taxon>Raoultella</taxon>
    </lineage>
</organism>
<feature type="transmembrane region" description="Helical" evidence="6">
    <location>
        <begin position="253"/>
        <end position="276"/>
    </location>
</feature>
<accession>A0A485BLD0</accession>
<dbReference type="GO" id="GO:0052621">
    <property type="term" value="F:diguanylate cyclase activity"/>
    <property type="evidence" value="ECO:0007669"/>
    <property type="project" value="UniProtKB-EC"/>
</dbReference>
<dbReference type="Gene3D" id="3.30.70.270">
    <property type="match status" value="1"/>
</dbReference>
<gene>
    <name evidence="8" type="primary">ycdT_3</name>
    <name evidence="8" type="ORF">NCTC13038_03087</name>
</gene>
<dbReference type="SUPFAM" id="SSF55073">
    <property type="entry name" value="Nucleotide cyclase"/>
    <property type="match status" value="1"/>
</dbReference>
<evidence type="ECO:0000259" key="7">
    <source>
        <dbReference type="PROSITE" id="PS50887"/>
    </source>
</evidence>
<dbReference type="PANTHER" id="PTHR45138:SF9">
    <property type="entry name" value="DIGUANYLATE CYCLASE DGCM-RELATED"/>
    <property type="match status" value="1"/>
</dbReference>
<evidence type="ECO:0000256" key="3">
    <source>
        <dbReference type="ARBA" id="ARBA00012528"/>
    </source>
</evidence>
<dbReference type="Proteomes" id="UP000332594">
    <property type="component" value="Unassembled WGS sequence"/>
</dbReference>
<keyword evidence="4" id="KW-0547">Nucleotide-binding</keyword>
<keyword evidence="6" id="KW-1133">Transmembrane helix</keyword>
<evidence type="ECO:0000313" key="8">
    <source>
        <dbReference type="EMBL" id="VFS73741.1"/>
    </source>
</evidence>
<reference evidence="8 9" key="1">
    <citation type="submission" date="2019-03" db="EMBL/GenBank/DDBJ databases">
        <authorList>
            <consortium name="Pathogen Informatics"/>
        </authorList>
    </citation>
    <scope>NUCLEOTIDE SEQUENCE [LARGE SCALE GENOMIC DNA]</scope>
    <source>
        <strain evidence="8 9">NCTC13038</strain>
    </source>
</reference>
<feature type="transmembrane region" description="Helical" evidence="6">
    <location>
        <begin position="196"/>
        <end position="214"/>
    </location>
</feature>
<dbReference type="GO" id="GO:0005525">
    <property type="term" value="F:GTP binding"/>
    <property type="evidence" value="ECO:0007669"/>
    <property type="project" value="UniProtKB-KW"/>
</dbReference>
<evidence type="ECO:0000256" key="2">
    <source>
        <dbReference type="ARBA" id="ARBA00004665"/>
    </source>
</evidence>
<comment type="cofactor">
    <cofactor evidence="1">
        <name>Mg(2+)</name>
        <dbReference type="ChEBI" id="CHEBI:18420"/>
    </cofactor>
</comment>
<comment type="catalytic activity">
    <reaction evidence="5">
        <text>2 GTP = 3',3'-c-di-GMP + 2 diphosphate</text>
        <dbReference type="Rhea" id="RHEA:24898"/>
        <dbReference type="ChEBI" id="CHEBI:33019"/>
        <dbReference type="ChEBI" id="CHEBI:37565"/>
        <dbReference type="ChEBI" id="CHEBI:58805"/>
        <dbReference type="EC" id="2.7.7.65"/>
    </reaction>
</comment>
<dbReference type="InterPro" id="IPR050469">
    <property type="entry name" value="Diguanylate_Cyclase"/>
</dbReference>
<protein>
    <recommendedName>
        <fullName evidence="3">diguanylate cyclase</fullName>
        <ecNumber evidence="3">2.7.7.65</ecNumber>
    </recommendedName>
</protein>
<dbReference type="PANTHER" id="PTHR45138">
    <property type="entry name" value="REGULATORY COMPONENTS OF SENSORY TRANSDUCTION SYSTEM"/>
    <property type="match status" value="1"/>
</dbReference>
<dbReference type="InterPro" id="IPR029787">
    <property type="entry name" value="Nucleotide_cyclase"/>
</dbReference>